<evidence type="ECO:0000259" key="1">
    <source>
        <dbReference type="Pfam" id="PF20715"/>
    </source>
</evidence>
<organism evidence="2 3">
    <name type="scientific">Cyclospora cayetanensis</name>
    <dbReference type="NCBI Taxonomy" id="88456"/>
    <lineage>
        <taxon>Eukaryota</taxon>
        <taxon>Sar</taxon>
        <taxon>Alveolata</taxon>
        <taxon>Apicomplexa</taxon>
        <taxon>Conoidasida</taxon>
        <taxon>Coccidia</taxon>
        <taxon>Eucoccidiorida</taxon>
        <taxon>Eimeriorina</taxon>
        <taxon>Eimeriidae</taxon>
        <taxon>Cyclospora</taxon>
    </lineage>
</organism>
<dbReference type="GeneID" id="34617646"/>
<dbReference type="AlphaFoldDB" id="A0A6P5WD90"/>
<proteinExistence type="predicted"/>
<dbReference type="RefSeq" id="XP_022587766.2">
    <property type="nucleotide sequence ID" value="XM_022731007.2"/>
</dbReference>
<keyword evidence="2" id="KW-1185">Reference proteome</keyword>
<dbReference type="Proteomes" id="UP000515125">
    <property type="component" value="Unplaced"/>
</dbReference>
<gene>
    <name evidence="3" type="primary">LOC34617646</name>
</gene>
<feature type="domain" description="DUF6827" evidence="1">
    <location>
        <begin position="31"/>
        <end position="187"/>
    </location>
</feature>
<protein>
    <submittedName>
        <fullName evidence="3">Uncharacterized protein LOC34617646</fullName>
    </submittedName>
</protein>
<dbReference type="Pfam" id="PF20715">
    <property type="entry name" value="DUF6827"/>
    <property type="match status" value="1"/>
</dbReference>
<dbReference type="InterPro" id="IPR049230">
    <property type="entry name" value="DUF6827"/>
</dbReference>
<sequence>MSLCDAFTSTFPRPVLMHFGCASAESSTQQQQEQLLQELRHLEDRALAANWGDTVALMLDGPLMDAELARLEDRSRPFAHMKAVQQQLESVRRLFDLMRIVEDVRDHLNEIMELGSRSSGIGGTGLCASPSVDNVSEHAAAATETYDRLMKQYPEFCAKTEEALGRGLALLRQKHKFHFSAEHRFFF</sequence>
<reference evidence="3" key="1">
    <citation type="submission" date="2025-08" db="UniProtKB">
        <authorList>
            <consortium name="RefSeq"/>
        </authorList>
    </citation>
    <scope>IDENTIFICATION</scope>
</reference>
<evidence type="ECO:0000313" key="2">
    <source>
        <dbReference type="Proteomes" id="UP000515125"/>
    </source>
</evidence>
<dbReference type="OrthoDB" id="348157at2759"/>
<name>A0A6P5WD90_9EIME</name>
<evidence type="ECO:0000313" key="3">
    <source>
        <dbReference type="RefSeq" id="XP_022587766.2"/>
    </source>
</evidence>
<accession>A0A6P5WD90</accession>